<evidence type="ECO:0000313" key="4">
    <source>
        <dbReference type="Proteomes" id="UP000713904"/>
    </source>
</evidence>
<evidence type="ECO:0000256" key="2">
    <source>
        <dbReference type="SAM" id="SignalP"/>
    </source>
</evidence>
<sequence>MKIGKKIVNLVLALAISVPMAMSTGALNLAFADGISAKFTNSKNGDPVNNLTIAFYEKDVMAGTSKKIFTVATKNDGKLNKETLKAFNGYDISNVVDSDGNINLKAGTYYYVDEVPASGFYKKVRPKVFTVLEGGSGNPIDEQYTPISELGQAIVEAKNESGEPLEGMTYDLYALSGSNYIRISTFSTDKDGLLTEAFERTSELPGTKVDVNDGTMLLSGGKYKLTGKNSVGGYSLPKEGVFFSINSSQIKDLNVRFVKDSSTPGGNDSRNKTGASIKVLDKNTKKGVPNQEIAVYSTDVNGKNETLIFVGKTNAEGKLDTTKVSKGAEFLLNDGTLILNPGNYYYKLHNYANAKKHIFKVESGKINNQVLYISLGSSGKTSNNNISKNTKRGGLAKTGFANTLGYSVAGLAMISSGVFALRKKTKK</sequence>
<dbReference type="NCBIfam" id="TIGR01167">
    <property type="entry name" value="LPXTG_anchor"/>
    <property type="match status" value="1"/>
</dbReference>
<reference evidence="3 4" key="1">
    <citation type="submission" date="2020-05" db="EMBL/GenBank/DDBJ databases">
        <title>Draft genome of xy-202 and genomic insight in genome of the genus Peptostreptococcus.</title>
        <authorList>
            <person name="Zhang Z."/>
        </authorList>
    </citation>
    <scope>NUCLEOTIDE SEQUENCE [LARGE SCALE GENOMIC DNA]</scope>
    <source>
        <strain evidence="3 4">DSM 27025</strain>
    </source>
</reference>
<feature type="transmembrane region" description="Helical" evidence="1">
    <location>
        <begin position="404"/>
        <end position="421"/>
    </location>
</feature>
<keyword evidence="2" id="KW-0732">Signal</keyword>
<keyword evidence="4" id="KW-1185">Reference proteome</keyword>
<feature type="signal peptide" evidence="2">
    <location>
        <begin position="1"/>
        <end position="21"/>
    </location>
</feature>
<gene>
    <name evidence="3" type="ORF">HLB29_05560</name>
</gene>
<keyword evidence="1" id="KW-0472">Membrane</keyword>
<accession>A0ABR6TL67</accession>
<keyword evidence="1" id="KW-1133">Transmembrane helix</keyword>
<comment type="caution">
    <text evidence="3">The sequence shown here is derived from an EMBL/GenBank/DDBJ whole genome shotgun (WGS) entry which is preliminary data.</text>
</comment>
<proteinExistence type="predicted"/>
<evidence type="ECO:0000313" key="3">
    <source>
        <dbReference type="EMBL" id="MBC2576148.1"/>
    </source>
</evidence>
<keyword evidence="1" id="KW-0812">Transmembrane</keyword>
<dbReference type="Proteomes" id="UP000713904">
    <property type="component" value="Unassembled WGS sequence"/>
</dbReference>
<dbReference type="RefSeq" id="WP_185624174.1">
    <property type="nucleotide sequence ID" value="NZ_JABGBW010000003.1"/>
</dbReference>
<evidence type="ECO:0000256" key="1">
    <source>
        <dbReference type="SAM" id="Phobius"/>
    </source>
</evidence>
<organism evidence="3 4">
    <name type="scientific">Peptostreptococcus canis</name>
    <dbReference type="NCBI Taxonomy" id="1159213"/>
    <lineage>
        <taxon>Bacteria</taxon>
        <taxon>Bacillati</taxon>
        <taxon>Bacillota</taxon>
        <taxon>Clostridia</taxon>
        <taxon>Peptostreptococcales</taxon>
        <taxon>Peptostreptococcaceae</taxon>
        <taxon>Peptostreptococcus</taxon>
    </lineage>
</organism>
<dbReference type="EMBL" id="JABGBW010000003">
    <property type="protein sequence ID" value="MBC2576148.1"/>
    <property type="molecule type" value="Genomic_DNA"/>
</dbReference>
<dbReference type="InterPro" id="IPR013783">
    <property type="entry name" value="Ig-like_fold"/>
</dbReference>
<dbReference type="Gene3D" id="2.60.40.10">
    <property type="entry name" value="Immunoglobulins"/>
    <property type="match status" value="1"/>
</dbReference>
<name>A0ABR6TL67_9FIRM</name>
<feature type="chain" id="PRO_5047484300" evidence="2">
    <location>
        <begin position="22"/>
        <end position="427"/>
    </location>
</feature>
<protein>
    <submittedName>
        <fullName evidence="3">LPXTG cell wall anchor domain-containing protein</fullName>
    </submittedName>
</protein>